<evidence type="ECO:0000256" key="1">
    <source>
        <dbReference type="SAM" id="MobiDB-lite"/>
    </source>
</evidence>
<feature type="compositionally biased region" description="Polar residues" evidence="1">
    <location>
        <begin position="1"/>
        <end position="10"/>
    </location>
</feature>
<feature type="region of interest" description="Disordered" evidence="1">
    <location>
        <begin position="1"/>
        <end position="55"/>
    </location>
</feature>
<gene>
    <name evidence="2" type="ORF">A4U43_C09F550</name>
</gene>
<dbReference type="AlphaFoldDB" id="A0A5P1E470"/>
<keyword evidence="3" id="KW-1185">Reference proteome</keyword>
<organism evidence="2 3">
    <name type="scientific">Asparagus officinalis</name>
    <name type="common">Garden asparagus</name>
    <dbReference type="NCBI Taxonomy" id="4686"/>
    <lineage>
        <taxon>Eukaryota</taxon>
        <taxon>Viridiplantae</taxon>
        <taxon>Streptophyta</taxon>
        <taxon>Embryophyta</taxon>
        <taxon>Tracheophyta</taxon>
        <taxon>Spermatophyta</taxon>
        <taxon>Magnoliopsida</taxon>
        <taxon>Liliopsida</taxon>
        <taxon>Asparagales</taxon>
        <taxon>Asparagaceae</taxon>
        <taxon>Asparagoideae</taxon>
        <taxon>Asparagus</taxon>
    </lineage>
</organism>
<reference evidence="3" key="1">
    <citation type="journal article" date="2017" name="Nat. Commun.">
        <title>The asparagus genome sheds light on the origin and evolution of a young Y chromosome.</title>
        <authorList>
            <person name="Harkess A."/>
            <person name="Zhou J."/>
            <person name="Xu C."/>
            <person name="Bowers J.E."/>
            <person name="Van der Hulst R."/>
            <person name="Ayyampalayam S."/>
            <person name="Mercati F."/>
            <person name="Riccardi P."/>
            <person name="McKain M.R."/>
            <person name="Kakrana A."/>
            <person name="Tang H."/>
            <person name="Ray J."/>
            <person name="Groenendijk J."/>
            <person name="Arikit S."/>
            <person name="Mathioni S.M."/>
            <person name="Nakano M."/>
            <person name="Shan H."/>
            <person name="Telgmann-Rauber A."/>
            <person name="Kanno A."/>
            <person name="Yue Z."/>
            <person name="Chen H."/>
            <person name="Li W."/>
            <person name="Chen Y."/>
            <person name="Xu X."/>
            <person name="Zhang Y."/>
            <person name="Luo S."/>
            <person name="Chen H."/>
            <person name="Gao J."/>
            <person name="Mao Z."/>
            <person name="Pires J.C."/>
            <person name="Luo M."/>
            <person name="Kudrna D."/>
            <person name="Wing R.A."/>
            <person name="Meyers B.C."/>
            <person name="Yi K."/>
            <person name="Kong H."/>
            <person name="Lavrijsen P."/>
            <person name="Sunseri F."/>
            <person name="Falavigna A."/>
            <person name="Ye Y."/>
            <person name="Leebens-Mack J.H."/>
            <person name="Chen G."/>
        </authorList>
    </citation>
    <scope>NUCLEOTIDE SEQUENCE [LARGE SCALE GENOMIC DNA]</scope>
    <source>
        <strain evidence="3">cv. DH0086</strain>
    </source>
</reference>
<dbReference type="EMBL" id="CM007389">
    <property type="protein sequence ID" value="ONK57441.1"/>
    <property type="molecule type" value="Genomic_DNA"/>
</dbReference>
<dbReference type="Gramene" id="ONK57441">
    <property type="protein sequence ID" value="ONK57441"/>
    <property type="gene ID" value="A4U43_C09F550"/>
</dbReference>
<name>A0A5P1E470_ASPOF</name>
<dbReference type="Proteomes" id="UP000243459">
    <property type="component" value="Chromosome 9"/>
</dbReference>
<sequence length="76" mass="8189">MGTKEANFNQGKDGSDASGVADDGKKTGDIQAQPQTQAPVREAGRNNVNTVLKNNHRAKSLSYSYAQENKRLKGIL</sequence>
<accession>A0A5P1E470</accession>
<evidence type="ECO:0000313" key="2">
    <source>
        <dbReference type="EMBL" id="ONK57441.1"/>
    </source>
</evidence>
<protein>
    <submittedName>
        <fullName evidence="2">Uncharacterized protein</fullName>
    </submittedName>
</protein>
<proteinExistence type="predicted"/>
<evidence type="ECO:0000313" key="3">
    <source>
        <dbReference type="Proteomes" id="UP000243459"/>
    </source>
</evidence>